<name>A0ABN7BFY9_9HEMI</name>
<organism evidence="3 4">
    <name type="scientific">Nesidiocoris tenuis</name>
    <dbReference type="NCBI Taxonomy" id="355587"/>
    <lineage>
        <taxon>Eukaryota</taxon>
        <taxon>Metazoa</taxon>
        <taxon>Ecdysozoa</taxon>
        <taxon>Arthropoda</taxon>
        <taxon>Hexapoda</taxon>
        <taxon>Insecta</taxon>
        <taxon>Pterygota</taxon>
        <taxon>Neoptera</taxon>
        <taxon>Paraneoptera</taxon>
        <taxon>Hemiptera</taxon>
        <taxon>Heteroptera</taxon>
        <taxon>Panheteroptera</taxon>
        <taxon>Cimicomorpha</taxon>
        <taxon>Miridae</taxon>
        <taxon>Dicyphina</taxon>
        <taxon>Nesidiocoris</taxon>
    </lineage>
</organism>
<proteinExistence type="predicted"/>
<sequence length="370" mass="41488">MTREDLNKENPASNLCENDQMKRKSLSAPATPTSARKKRFRKRSLKRPRLSGQMAALNLARMSRKRKATDNFQRQLNAKKIQKRNSVIVIDSEESEADVSVVEIIDASNSIIELSDDEIGVCSGSLSAACQKGRKPLRAPDWNGNAQLDNKTANDDLLTKVDKPNKGPDVVVDDQTGRYIKRQHPSNPESSTGPSKNAEIYQPLADSSDKKTGLRPVVIDGCNVAFGHGRDRFSSLGLKICVDYFKKLGHEVIAFVPQFRRHHHATTNPELLDIMEKAGTLTFTPSRRQTDGKMIVSYDDRFIVQYADTVGGVIVSKDNYRDLVQENPEWKDTINKRLLMFTWVGDTIMFPKDPLGRGGPNLQDFLKFNA</sequence>
<dbReference type="Pfam" id="PF11977">
    <property type="entry name" value="RNase_Zc3h12a"/>
    <property type="match status" value="1"/>
</dbReference>
<evidence type="ECO:0000313" key="3">
    <source>
        <dbReference type="EMBL" id="BET02633.1"/>
    </source>
</evidence>
<dbReference type="InterPro" id="IPR021869">
    <property type="entry name" value="RNase_Zc3h12_NYN"/>
</dbReference>
<feature type="region of interest" description="Disordered" evidence="1">
    <location>
        <begin position="137"/>
        <end position="199"/>
    </location>
</feature>
<accession>A0ABN7BFY9</accession>
<dbReference type="PANTHER" id="PTHR12876:SF35">
    <property type="entry name" value="LD08718P-RELATED"/>
    <property type="match status" value="1"/>
</dbReference>
<feature type="compositionally biased region" description="Basic and acidic residues" evidence="1">
    <location>
        <begin position="152"/>
        <end position="166"/>
    </location>
</feature>
<evidence type="ECO:0000313" key="4">
    <source>
        <dbReference type="Proteomes" id="UP001307889"/>
    </source>
</evidence>
<reference evidence="3 4" key="1">
    <citation type="submission" date="2023-09" db="EMBL/GenBank/DDBJ databases">
        <title>Nesidiocoris tenuis whole genome shotgun sequence.</title>
        <authorList>
            <person name="Shibata T."/>
            <person name="Shimoda M."/>
            <person name="Kobayashi T."/>
            <person name="Uehara T."/>
        </authorList>
    </citation>
    <scope>NUCLEOTIDE SEQUENCE [LARGE SCALE GENOMIC DNA]</scope>
    <source>
        <strain evidence="3 4">Japan</strain>
    </source>
</reference>
<dbReference type="InterPro" id="IPR051101">
    <property type="entry name" value="ZC3H12/N4BP1_RNase_Reg"/>
</dbReference>
<gene>
    <name evidence="3" type="ORF">NTJ_15451</name>
</gene>
<dbReference type="EMBL" id="AP028922">
    <property type="protein sequence ID" value="BET02633.1"/>
    <property type="molecule type" value="Genomic_DNA"/>
</dbReference>
<keyword evidence="4" id="KW-1185">Reference proteome</keyword>
<dbReference type="Proteomes" id="UP001307889">
    <property type="component" value="Chromosome 14"/>
</dbReference>
<feature type="region of interest" description="Disordered" evidence="1">
    <location>
        <begin position="1"/>
        <end position="48"/>
    </location>
</feature>
<dbReference type="CDD" id="cd18719">
    <property type="entry name" value="PIN_Zc3h12a-N4BP1-like"/>
    <property type="match status" value="1"/>
</dbReference>
<feature type="domain" description="RNase NYN" evidence="2">
    <location>
        <begin position="214"/>
        <end position="364"/>
    </location>
</feature>
<dbReference type="PANTHER" id="PTHR12876">
    <property type="entry name" value="N4BP1-RELATED"/>
    <property type="match status" value="1"/>
</dbReference>
<feature type="compositionally biased region" description="Basic residues" evidence="1">
    <location>
        <begin position="35"/>
        <end position="48"/>
    </location>
</feature>
<feature type="compositionally biased region" description="Polar residues" evidence="1">
    <location>
        <begin position="185"/>
        <end position="195"/>
    </location>
</feature>
<dbReference type="Gene3D" id="3.40.50.11980">
    <property type="match status" value="1"/>
</dbReference>
<evidence type="ECO:0000256" key="1">
    <source>
        <dbReference type="SAM" id="MobiDB-lite"/>
    </source>
</evidence>
<evidence type="ECO:0000259" key="2">
    <source>
        <dbReference type="Pfam" id="PF11977"/>
    </source>
</evidence>
<protein>
    <submittedName>
        <fullName evidence="3">Zc3h12a-like Ribonuclease NYN domain</fullName>
    </submittedName>
</protein>